<feature type="chain" id="PRO_5044776182" evidence="1">
    <location>
        <begin position="24"/>
        <end position="141"/>
    </location>
</feature>
<feature type="signal peptide" evidence="1">
    <location>
        <begin position="1"/>
        <end position="23"/>
    </location>
</feature>
<dbReference type="KEGG" id="ckh:LVJ77_07260"/>
<evidence type="ECO:0000313" key="3">
    <source>
        <dbReference type="EMBL" id="UOP04218.2"/>
    </source>
</evidence>
<reference evidence="3" key="1">
    <citation type="journal article" date="2022" name="Res Sq">
        <title>Evolution of multicellular longitudinally dividing oral cavity symbionts (Neisseriaceae).</title>
        <authorList>
            <person name="Nyongesa S."/>
            <person name="Weber P."/>
            <person name="Bernet E."/>
            <person name="Pullido F."/>
            <person name="Nieckarz M."/>
            <person name="Delaby M."/>
            <person name="Nieves C."/>
            <person name="Viehboeck T."/>
            <person name="Krause N."/>
            <person name="Rivera-Millot A."/>
            <person name="Nakamura A."/>
            <person name="Vischer N."/>
            <person name="VanNieuwenhze M."/>
            <person name="Brun Y."/>
            <person name="Cava F."/>
            <person name="Bulgheresi S."/>
            <person name="Veyrier F."/>
        </authorList>
    </citation>
    <scope>NUCLEOTIDE SEQUENCE</scope>
    <source>
        <strain evidence="3">17694</strain>
    </source>
</reference>
<keyword evidence="4" id="KW-1185">Reference proteome</keyword>
<proteinExistence type="predicted"/>
<organism evidence="3 4">
    <name type="scientific">Conchiformibius kuhniae</name>
    <dbReference type="NCBI Taxonomy" id="211502"/>
    <lineage>
        <taxon>Bacteria</taxon>
        <taxon>Pseudomonadati</taxon>
        <taxon>Pseudomonadota</taxon>
        <taxon>Betaproteobacteria</taxon>
        <taxon>Neisseriales</taxon>
        <taxon>Neisseriaceae</taxon>
        <taxon>Conchiformibius</taxon>
    </lineage>
</organism>
<dbReference type="RefSeq" id="WP_051255619.1">
    <property type="nucleotide sequence ID" value="NZ_CP091521.1"/>
</dbReference>
<evidence type="ECO:0000313" key="4">
    <source>
        <dbReference type="Proteomes" id="UP000831534"/>
    </source>
</evidence>
<name>A0A8T9MV37_9NEIS</name>
<dbReference type="Pfam" id="PF13511">
    <property type="entry name" value="DUF4124"/>
    <property type="match status" value="1"/>
</dbReference>
<sequence>MMMNKSPWAIAAVLALFAGTASAAAVYNWKEGGTTKYSDTPRGLKIGKSNVMNVRTQTVIPQSAARPTMPESLADRQAQLSQEIAMRNRQVEEQNAKALEHNQKIEQCNNARSSRRLAEGARNREQLIQKYDEEIARHCNG</sequence>
<keyword evidence="1" id="KW-0732">Signal</keyword>
<dbReference type="EMBL" id="CP091521">
    <property type="protein sequence ID" value="UOP04218.2"/>
    <property type="molecule type" value="Genomic_DNA"/>
</dbReference>
<accession>A0A8T9MV37</accession>
<dbReference type="InterPro" id="IPR025392">
    <property type="entry name" value="DUF4124"/>
</dbReference>
<dbReference type="Proteomes" id="UP000831534">
    <property type="component" value="Chromosome"/>
</dbReference>
<dbReference type="AlphaFoldDB" id="A0A8T9MV37"/>
<reference evidence="3" key="2">
    <citation type="submission" date="2024-09" db="EMBL/GenBank/DDBJ databases">
        <authorList>
            <person name="Veyrier F.J."/>
        </authorList>
    </citation>
    <scope>NUCLEOTIDE SEQUENCE</scope>
    <source>
        <strain evidence="3">17694</strain>
    </source>
</reference>
<gene>
    <name evidence="3" type="ORF">LVJ77_07260</name>
</gene>
<feature type="domain" description="DUF4124" evidence="2">
    <location>
        <begin position="14"/>
        <end position="66"/>
    </location>
</feature>
<protein>
    <submittedName>
        <fullName evidence="3">DUF4124 domain-containing protein</fullName>
    </submittedName>
</protein>
<evidence type="ECO:0000256" key="1">
    <source>
        <dbReference type="SAM" id="SignalP"/>
    </source>
</evidence>
<evidence type="ECO:0000259" key="2">
    <source>
        <dbReference type="Pfam" id="PF13511"/>
    </source>
</evidence>